<dbReference type="Proteomes" id="UP001596087">
    <property type="component" value="Unassembled WGS sequence"/>
</dbReference>
<dbReference type="RefSeq" id="WP_378592332.1">
    <property type="nucleotide sequence ID" value="NZ_JBHSKD010000027.1"/>
</dbReference>
<dbReference type="Gene3D" id="3.40.630.30">
    <property type="match status" value="1"/>
</dbReference>
<name>A0ABW0BP89_9ACTN</name>
<evidence type="ECO:0000259" key="2">
    <source>
        <dbReference type="PROSITE" id="PS51186"/>
    </source>
</evidence>
<feature type="region of interest" description="Disordered" evidence="1">
    <location>
        <begin position="1"/>
        <end position="23"/>
    </location>
</feature>
<organism evidence="3 4">
    <name type="scientific">Nocardioides taihuensis</name>
    <dbReference type="NCBI Taxonomy" id="1835606"/>
    <lineage>
        <taxon>Bacteria</taxon>
        <taxon>Bacillati</taxon>
        <taxon>Actinomycetota</taxon>
        <taxon>Actinomycetes</taxon>
        <taxon>Propionibacteriales</taxon>
        <taxon>Nocardioidaceae</taxon>
        <taxon>Nocardioides</taxon>
    </lineage>
</organism>
<feature type="domain" description="N-acetyltransferase" evidence="2">
    <location>
        <begin position="137"/>
        <end position="270"/>
    </location>
</feature>
<dbReference type="InterPro" id="IPR016181">
    <property type="entry name" value="Acyl_CoA_acyltransferase"/>
</dbReference>
<dbReference type="SUPFAM" id="SSF55729">
    <property type="entry name" value="Acyl-CoA N-acyltransferases (Nat)"/>
    <property type="match status" value="1"/>
</dbReference>
<proteinExistence type="predicted"/>
<dbReference type="InterPro" id="IPR000182">
    <property type="entry name" value="GNAT_dom"/>
</dbReference>
<dbReference type="EMBL" id="JBHSKD010000027">
    <property type="protein sequence ID" value="MFC5178652.1"/>
    <property type="molecule type" value="Genomic_DNA"/>
</dbReference>
<protein>
    <recommendedName>
        <fullName evidence="2">N-acetyltransferase domain-containing protein</fullName>
    </recommendedName>
</protein>
<evidence type="ECO:0000313" key="4">
    <source>
        <dbReference type="Proteomes" id="UP001596087"/>
    </source>
</evidence>
<dbReference type="PROSITE" id="PS51186">
    <property type="entry name" value="GNAT"/>
    <property type="match status" value="1"/>
</dbReference>
<accession>A0ABW0BP89</accession>
<gene>
    <name evidence="3" type="ORF">ACFPGP_18375</name>
</gene>
<keyword evidence="4" id="KW-1185">Reference proteome</keyword>
<comment type="caution">
    <text evidence="3">The sequence shown here is derived from an EMBL/GenBank/DDBJ whole genome shotgun (WGS) entry which is preliminary data.</text>
</comment>
<sequence length="270" mass="28594">MSDSVAADPDEHLTDGWEPDAPETDTVVRQCVLAHADWATIAAEAKGRPWRRTDRWAGAYAGDRGAFTNMVILLRPPRGEDDLAEVLGEVADLVPAPAPYLLLSPFPTPDLTSHGLARVGHPPLMLRPAGPGPAQDADVREVTDADTLAVAERLLVEAYPMPEAEPLTAGDVLSPALLGGPMRFWLGYLDDEPVAVSAAVCTRGLSLVTYVAALPAARGRGVGGGVTWAATLADPEGPAILVASDDGRPVYERLGYLALERWTAWLRPGA</sequence>
<evidence type="ECO:0000313" key="3">
    <source>
        <dbReference type="EMBL" id="MFC5178652.1"/>
    </source>
</evidence>
<evidence type="ECO:0000256" key="1">
    <source>
        <dbReference type="SAM" id="MobiDB-lite"/>
    </source>
</evidence>
<reference evidence="4" key="1">
    <citation type="journal article" date="2019" name="Int. J. Syst. Evol. Microbiol.">
        <title>The Global Catalogue of Microorganisms (GCM) 10K type strain sequencing project: providing services to taxonomists for standard genome sequencing and annotation.</title>
        <authorList>
            <consortium name="The Broad Institute Genomics Platform"/>
            <consortium name="The Broad Institute Genome Sequencing Center for Infectious Disease"/>
            <person name="Wu L."/>
            <person name="Ma J."/>
        </authorList>
    </citation>
    <scope>NUCLEOTIDE SEQUENCE [LARGE SCALE GENOMIC DNA]</scope>
    <source>
        <strain evidence="4">DFY41</strain>
    </source>
</reference>